<sequence>MDPIPWSRLRNKAPSGMPRGCPDSMWHNWDIEYNGDLYSLLGNIHQASQTFPLESRGKQTLCNLVMAIGMIQIYTLNAWSSAVIDSVLVNGDNYCRDCIKDIEEENYELSMNDLKTECEIFPYSFKVEISNIVDGTMFLLRSRSFNLYKALRYFFDDFDRRFGIITVTKFNGKRQVAFGKTRELEYFMFDCESVGAPMFLDGRAVAYILRTSTLNRLLHVLTLTLRGGDFFIFEVKAFQLTPIS</sequence>
<keyword evidence="2" id="KW-1185">Reference proteome</keyword>
<dbReference type="Gene3D" id="3.90.70.120">
    <property type="match status" value="1"/>
</dbReference>
<reference evidence="1 2" key="1">
    <citation type="journal article" date="2021" name="BMC Biol.">
        <title>Horizontally acquired antibacterial genes associated with adaptive radiation of ladybird beetles.</title>
        <authorList>
            <person name="Li H.S."/>
            <person name="Tang X.F."/>
            <person name="Huang Y.H."/>
            <person name="Xu Z.Y."/>
            <person name="Chen M.L."/>
            <person name="Du X.Y."/>
            <person name="Qiu B.Y."/>
            <person name="Chen P.T."/>
            <person name="Zhang W."/>
            <person name="Slipinski A."/>
            <person name="Escalona H.E."/>
            <person name="Waterhouse R.M."/>
            <person name="Zwick A."/>
            <person name="Pang H."/>
        </authorList>
    </citation>
    <scope>NUCLEOTIDE SEQUENCE [LARGE SCALE GENOMIC DNA]</scope>
    <source>
        <strain evidence="1">SYSU2018</strain>
    </source>
</reference>
<evidence type="ECO:0000313" key="2">
    <source>
        <dbReference type="Proteomes" id="UP001516400"/>
    </source>
</evidence>
<protein>
    <submittedName>
        <fullName evidence="1">Uncharacterized protein</fullName>
    </submittedName>
</protein>
<gene>
    <name evidence="1" type="ORF">HHI36_024230</name>
</gene>
<dbReference type="AlphaFoldDB" id="A0ABD2PHW3"/>
<dbReference type="EMBL" id="JABFTP020000195">
    <property type="protein sequence ID" value="KAL3290580.1"/>
    <property type="molecule type" value="Genomic_DNA"/>
</dbReference>
<accession>A0ABD2PHW3</accession>
<name>A0ABD2PHW3_9CUCU</name>
<dbReference type="PANTHER" id="PTHR40552:SF6">
    <property type="entry name" value="FI09606P-RELATED"/>
    <property type="match status" value="1"/>
</dbReference>
<proteinExistence type="predicted"/>
<dbReference type="Proteomes" id="UP001516400">
    <property type="component" value="Unassembled WGS sequence"/>
</dbReference>
<evidence type="ECO:0000313" key="1">
    <source>
        <dbReference type="EMBL" id="KAL3290580.1"/>
    </source>
</evidence>
<comment type="caution">
    <text evidence="1">The sequence shown here is derived from an EMBL/GenBank/DDBJ whole genome shotgun (WGS) entry which is preliminary data.</text>
</comment>
<dbReference type="PANTHER" id="PTHR40552">
    <property type="entry name" value="AT05186P-RELATED"/>
    <property type="match status" value="1"/>
</dbReference>
<organism evidence="1 2">
    <name type="scientific">Cryptolaemus montrouzieri</name>
    <dbReference type="NCBI Taxonomy" id="559131"/>
    <lineage>
        <taxon>Eukaryota</taxon>
        <taxon>Metazoa</taxon>
        <taxon>Ecdysozoa</taxon>
        <taxon>Arthropoda</taxon>
        <taxon>Hexapoda</taxon>
        <taxon>Insecta</taxon>
        <taxon>Pterygota</taxon>
        <taxon>Neoptera</taxon>
        <taxon>Endopterygota</taxon>
        <taxon>Coleoptera</taxon>
        <taxon>Polyphaga</taxon>
        <taxon>Cucujiformia</taxon>
        <taxon>Coccinelloidea</taxon>
        <taxon>Coccinellidae</taxon>
        <taxon>Scymninae</taxon>
        <taxon>Scymnini</taxon>
        <taxon>Cryptolaemus</taxon>
    </lineage>
</organism>